<gene>
    <name evidence="2" type="ORF">CBF27_13805</name>
</gene>
<evidence type="ECO:0000256" key="1">
    <source>
        <dbReference type="SAM" id="Phobius"/>
    </source>
</evidence>
<dbReference type="AlphaFoldDB" id="A0A430ALM0"/>
<evidence type="ECO:0008006" key="4">
    <source>
        <dbReference type="Google" id="ProtNLM"/>
    </source>
</evidence>
<feature type="transmembrane region" description="Helical" evidence="1">
    <location>
        <begin position="57"/>
        <end position="78"/>
    </location>
</feature>
<dbReference type="Proteomes" id="UP000286773">
    <property type="component" value="Unassembled WGS sequence"/>
</dbReference>
<dbReference type="PANTHER" id="PTHR37305">
    <property type="entry name" value="INTEGRAL MEMBRANE PROTEIN-RELATED"/>
    <property type="match status" value="1"/>
</dbReference>
<dbReference type="GO" id="GO:0140359">
    <property type="term" value="F:ABC-type transporter activity"/>
    <property type="evidence" value="ECO:0007669"/>
    <property type="project" value="InterPro"/>
</dbReference>
<evidence type="ECO:0000313" key="2">
    <source>
        <dbReference type="EMBL" id="RSU08976.1"/>
    </source>
</evidence>
<keyword evidence="1" id="KW-1133">Transmembrane helix</keyword>
<accession>A0A430ALM0</accession>
<reference evidence="2 3" key="1">
    <citation type="submission" date="2017-05" db="EMBL/GenBank/DDBJ databases">
        <title>Vagococcus spp. assemblies.</title>
        <authorList>
            <person name="Gulvik C.A."/>
        </authorList>
    </citation>
    <scope>NUCLEOTIDE SEQUENCE [LARGE SCALE GENOMIC DNA]</scope>
    <source>
        <strain evidence="2 3">LMG 24798</strain>
    </source>
</reference>
<dbReference type="Pfam" id="PF12679">
    <property type="entry name" value="ABC2_membrane_2"/>
    <property type="match status" value="1"/>
</dbReference>
<keyword evidence="1" id="KW-0812">Transmembrane</keyword>
<protein>
    <recommendedName>
        <fullName evidence="4">ABC transporter permease</fullName>
    </recommendedName>
</protein>
<dbReference type="GO" id="GO:0005886">
    <property type="term" value="C:plasma membrane"/>
    <property type="evidence" value="ECO:0007669"/>
    <property type="project" value="UniProtKB-SubCell"/>
</dbReference>
<dbReference type="PANTHER" id="PTHR37305:SF1">
    <property type="entry name" value="MEMBRANE PROTEIN"/>
    <property type="match status" value="1"/>
</dbReference>
<proteinExistence type="predicted"/>
<comment type="caution">
    <text evidence="2">The sequence shown here is derived from an EMBL/GenBank/DDBJ whole genome shotgun (WGS) entry which is preliminary data.</text>
</comment>
<feature type="transmembrane region" description="Helical" evidence="1">
    <location>
        <begin position="142"/>
        <end position="160"/>
    </location>
</feature>
<evidence type="ECO:0000313" key="3">
    <source>
        <dbReference type="Proteomes" id="UP000286773"/>
    </source>
</evidence>
<keyword evidence="1" id="KW-0472">Membrane</keyword>
<organism evidence="2 3">
    <name type="scientific">Vagococcus acidifermentans</name>
    <dbReference type="NCBI Taxonomy" id="564710"/>
    <lineage>
        <taxon>Bacteria</taxon>
        <taxon>Bacillati</taxon>
        <taxon>Bacillota</taxon>
        <taxon>Bacilli</taxon>
        <taxon>Lactobacillales</taxon>
        <taxon>Enterococcaceae</taxon>
        <taxon>Vagococcus</taxon>
    </lineage>
</organism>
<name>A0A430ALM0_9ENTE</name>
<keyword evidence="3" id="KW-1185">Reference proteome</keyword>
<feature type="transmembrane region" description="Helical" evidence="1">
    <location>
        <begin position="113"/>
        <end position="135"/>
    </location>
</feature>
<feature type="transmembrane region" description="Helical" evidence="1">
    <location>
        <begin position="6"/>
        <end position="27"/>
    </location>
</feature>
<dbReference type="EMBL" id="NGKC01000026">
    <property type="protein sequence ID" value="RSU08976.1"/>
    <property type="molecule type" value="Genomic_DNA"/>
</dbReference>
<sequence length="216" mass="23864">MNGQSFPLQILSGSSFFIAIIITVLLADMVCEEYRQGIFKTALVHPIHRYQLVTAKLVGLVFIIAILIGFTVLISYIIGNLVFPWGDNILVQGSPLIVKGQSLQGFHGFSTTLLASLGFFLSVFGFSMIILFFAFVLENTTVTIGIGVALVLLTNLATDIKILKEYFVGSFMNILPSMIMTDLGLRAIMPKIVISILYVLVFYSLSMIYFSKKDVI</sequence>
<feature type="transmembrane region" description="Helical" evidence="1">
    <location>
        <begin position="192"/>
        <end position="210"/>
    </location>
</feature>